<keyword evidence="2" id="KW-1185">Reference proteome</keyword>
<dbReference type="EMBL" id="CP065592">
    <property type="protein sequence ID" value="QPQ54603.1"/>
    <property type="molecule type" value="Genomic_DNA"/>
</dbReference>
<dbReference type="RefSeq" id="WP_200971143.1">
    <property type="nucleotide sequence ID" value="NZ_CP065592.1"/>
</dbReference>
<dbReference type="Proteomes" id="UP000594873">
    <property type="component" value="Chromosome"/>
</dbReference>
<protein>
    <submittedName>
        <fullName evidence="1">Uncharacterized protein</fullName>
    </submittedName>
</protein>
<gene>
    <name evidence="1" type="ORF">IC614_09730</name>
</gene>
<dbReference type="KEGG" id="sflv:IC614_09730"/>
<dbReference type="AlphaFoldDB" id="A0A7T2GJD5"/>
<name>A0A7T2GJD5_9SPHN</name>
<sequence length="108" mass="11346">MILTSLALIAAQPALDDAALRHDVRCMAALSAAAAAAEEAEMKNNITLITTYFIGRVDGRAPQADLAALVESEAKALETGDMEAVITECAGVVEKRMGEIEKLGQDKS</sequence>
<reference evidence="1 2" key="1">
    <citation type="submission" date="2020-11" db="EMBL/GenBank/DDBJ databases">
        <title>Genome seq and assembly of Sphingosinicella sp.</title>
        <authorList>
            <person name="Chhetri G."/>
        </authorList>
    </citation>
    <scope>NUCLEOTIDE SEQUENCE [LARGE SCALE GENOMIC DNA]</scope>
    <source>
        <strain evidence="1 2">UDD2</strain>
    </source>
</reference>
<accession>A0A7T2GJD5</accession>
<evidence type="ECO:0000313" key="1">
    <source>
        <dbReference type="EMBL" id="QPQ54603.1"/>
    </source>
</evidence>
<organism evidence="1 2">
    <name type="scientific">Allosphingosinicella flava</name>
    <dbReference type="NCBI Taxonomy" id="2771430"/>
    <lineage>
        <taxon>Bacteria</taxon>
        <taxon>Pseudomonadati</taxon>
        <taxon>Pseudomonadota</taxon>
        <taxon>Alphaproteobacteria</taxon>
        <taxon>Sphingomonadales</taxon>
        <taxon>Sphingomonadaceae</taxon>
        <taxon>Allosphingosinicella</taxon>
    </lineage>
</organism>
<evidence type="ECO:0000313" key="2">
    <source>
        <dbReference type="Proteomes" id="UP000594873"/>
    </source>
</evidence>
<proteinExistence type="predicted"/>